<feature type="domain" description="Translocon Sec61/SecY plug" evidence="3">
    <location>
        <begin position="43"/>
        <end position="77"/>
    </location>
</feature>
<evidence type="ECO:0000259" key="3">
    <source>
        <dbReference type="Pfam" id="PF10559"/>
    </source>
</evidence>
<feature type="transmembrane region" description="Helical" evidence="2">
    <location>
        <begin position="33"/>
        <end position="54"/>
    </location>
</feature>
<evidence type="ECO:0000256" key="1">
    <source>
        <dbReference type="RuleBase" id="RU004349"/>
    </source>
</evidence>
<feature type="transmembrane region" description="Helical" evidence="2">
    <location>
        <begin position="153"/>
        <end position="175"/>
    </location>
</feature>
<keyword evidence="2" id="KW-0472">Membrane</keyword>
<sequence>MSGFRLLDVVKILVPLLPEIELPDKLMSVDEKVVYTVSSGLVFVMSHLPIYGLVKDAPLKMVDPLFAWRPLFAMEQGTLMELGLLPMLTAAFLWQVAAALKLVKANFMFSHDRELFQSAQKVTSFVLAAVFGASLIALGYFDAVIRGRSGASAWGWYTLIFLQIFGWNVMLTFMVEILDKGYGFGSGLLSYVAFNAATRLVRDVAGVELVSATPGGTPETYGVVTFLVRALLSMDFAEIKKAVTGIFFRSGFPTIGMVLIVLASGLVTIVLQNFRLELPVRSNKARGTANVYPIKMMYTGALPVLFAFTVVANVQIALHFVSIALAPMNPVLAAFVETHGESGAAIGGVSFYLSPPSSWTASLLSPIRAVTYVASIVLLSVWFASLWCEVSGSAPKDIAKQFKDQEIIISGKRDASVSRELAKIIPRSSVTGAALLTAVALVGELVGASGKSVSVVVGVSSAFAILEEFMMDLQQNGGSSQLMNSLGVNK</sequence>
<dbReference type="PANTHER" id="PTHR10906">
    <property type="entry name" value="SECY/SEC61-ALPHA FAMILY MEMBER"/>
    <property type="match status" value="1"/>
</dbReference>
<feature type="transmembrane region" description="Helical" evidence="2">
    <location>
        <begin position="84"/>
        <end position="103"/>
    </location>
</feature>
<comment type="similarity">
    <text evidence="1">Belongs to the SecY/SEC61-alpha family.</text>
</comment>
<dbReference type="Gene3D" id="1.10.3370.10">
    <property type="entry name" value="SecY subunit domain"/>
    <property type="match status" value="1"/>
</dbReference>
<evidence type="ECO:0000313" key="4">
    <source>
        <dbReference type="EMBL" id="RKP31622.1"/>
    </source>
</evidence>
<dbReference type="Pfam" id="PF10559">
    <property type="entry name" value="Plug_translocon"/>
    <property type="match status" value="1"/>
</dbReference>
<dbReference type="InterPro" id="IPR002208">
    <property type="entry name" value="SecY/SEC61-alpha"/>
</dbReference>
<keyword evidence="2" id="KW-1133">Transmembrane helix</keyword>
<dbReference type="Pfam" id="PF00344">
    <property type="entry name" value="SecY"/>
    <property type="match status" value="1"/>
</dbReference>
<proteinExistence type="inferred from homology"/>
<feature type="transmembrane region" description="Helical" evidence="2">
    <location>
        <begin position="301"/>
        <end position="325"/>
    </location>
</feature>
<protein>
    <submittedName>
        <fullName evidence="4">SecY protein</fullName>
    </submittedName>
</protein>
<organism evidence="4 5">
    <name type="scientific">Metschnikowia bicuspidata</name>
    <dbReference type="NCBI Taxonomy" id="27322"/>
    <lineage>
        <taxon>Eukaryota</taxon>
        <taxon>Fungi</taxon>
        <taxon>Dikarya</taxon>
        <taxon>Ascomycota</taxon>
        <taxon>Saccharomycotina</taxon>
        <taxon>Pichiomycetes</taxon>
        <taxon>Metschnikowiaceae</taxon>
        <taxon>Metschnikowia</taxon>
    </lineage>
</organism>
<gene>
    <name evidence="4" type="ORF">METBISCDRAFT_30075</name>
</gene>
<dbReference type="GO" id="GO:0016020">
    <property type="term" value="C:membrane"/>
    <property type="evidence" value="ECO:0007669"/>
    <property type="project" value="InterPro"/>
</dbReference>
<dbReference type="PIRSF" id="PIRSF004557">
    <property type="entry name" value="SecY"/>
    <property type="match status" value="1"/>
</dbReference>
<feature type="transmembrane region" description="Helical" evidence="2">
    <location>
        <begin position="251"/>
        <end position="271"/>
    </location>
</feature>
<dbReference type="GO" id="GO:0015031">
    <property type="term" value="P:protein transport"/>
    <property type="evidence" value="ECO:0007669"/>
    <property type="project" value="InterPro"/>
</dbReference>
<reference evidence="5" key="1">
    <citation type="journal article" date="2018" name="Nat. Microbiol.">
        <title>Leveraging single-cell genomics to expand the fungal tree of life.</title>
        <authorList>
            <person name="Ahrendt S.R."/>
            <person name="Quandt C.A."/>
            <person name="Ciobanu D."/>
            <person name="Clum A."/>
            <person name="Salamov A."/>
            <person name="Andreopoulos B."/>
            <person name="Cheng J.F."/>
            <person name="Woyke T."/>
            <person name="Pelin A."/>
            <person name="Henrissat B."/>
            <person name="Reynolds N.K."/>
            <person name="Benny G.L."/>
            <person name="Smith M.E."/>
            <person name="James T.Y."/>
            <person name="Grigoriev I.V."/>
        </authorList>
    </citation>
    <scope>NUCLEOTIDE SEQUENCE [LARGE SCALE GENOMIC DNA]</scope>
    <source>
        <strain evidence="5">Baker2002</strain>
    </source>
</reference>
<dbReference type="AlphaFoldDB" id="A0A4P9ZGR2"/>
<evidence type="ECO:0000313" key="5">
    <source>
        <dbReference type="Proteomes" id="UP000268321"/>
    </source>
</evidence>
<feature type="transmembrane region" description="Helical" evidence="2">
    <location>
        <begin position="369"/>
        <end position="387"/>
    </location>
</feature>
<accession>A0A4P9ZGR2</accession>
<dbReference type="InterPro" id="IPR023201">
    <property type="entry name" value="SecY_dom_sf"/>
</dbReference>
<dbReference type="SUPFAM" id="SSF103491">
    <property type="entry name" value="Preprotein translocase SecY subunit"/>
    <property type="match status" value="1"/>
</dbReference>
<dbReference type="OrthoDB" id="420669at2759"/>
<dbReference type="Proteomes" id="UP000268321">
    <property type="component" value="Unassembled WGS sequence"/>
</dbReference>
<keyword evidence="2" id="KW-0812">Transmembrane</keyword>
<dbReference type="InterPro" id="IPR019561">
    <property type="entry name" value="Translocon_Sec61/SecY_plug_dom"/>
</dbReference>
<dbReference type="EMBL" id="ML004439">
    <property type="protein sequence ID" value="RKP31622.1"/>
    <property type="molecule type" value="Genomic_DNA"/>
</dbReference>
<feature type="transmembrane region" description="Helical" evidence="2">
    <location>
        <begin position="124"/>
        <end position="141"/>
    </location>
</feature>
<evidence type="ECO:0000256" key="2">
    <source>
        <dbReference type="SAM" id="Phobius"/>
    </source>
</evidence>
<keyword evidence="5" id="KW-1185">Reference proteome</keyword>
<name>A0A4P9ZGR2_9ASCO</name>